<evidence type="ECO:0000256" key="3">
    <source>
        <dbReference type="PROSITE-ProRule" id="PRU00221"/>
    </source>
</evidence>
<evidence type="ECO:0000313" key="5">
    <source>
        <dbReference type="EMBL" id="CAK0840026.1"/>
    </source>
</evidence>
<dbReference type="PANTHER" id="PTHR14604:SF3">
    <property type="entry name" value="SPERM-ASSOCIATED ANTIGEN 16 PROTEIN"/>
    <property type="match status" value="1"/>
</dbReference>
<feature type="repeat" description="WD" evidence="3">
    <location>
        <begin position="469"/>
        <end position="503"/>
    </location>
</feature>
<accession>A0ABN9T5Y3</accession>
<feature type="region of interest" description="Disordered" evidence="4">
    <location>
        <begin position="1"/>
        <end position="55"/>
    </location>
</feature>
<dbReference type="SUPFAM" id="SSF50978">
    <property type="entry name" value="WD40 repeat-like"/>
    <property type="match status" value="1"/>
</dbReference>
<dbReference type="InterPro" id="IPR019775">
    <property type="entry name" value="WD40_repeat_CS"/>
</dbReference>
<feature type="compositionally biased region" description="Acidic residues" evidence="4">
    <location>
        <begin position="28"/>
        <end position="55"/>
    </location>
</feature>
<dbReference type="InterPro" id="IPR036322">
    <property type="entry name" value="WD40_repeat_dom_sf"/>
</dbReference>
<sequence length="586" mass="65830">MAVAGGGAAAGGGEKGHTIGRRILEQIEVSDESDEEFAYEELPEDPELLDDDDETLDDINRLLAETKPAQEAESGAGDGSFAKVQQRPQVVDDFIRNFLIKHSMQRSLEVFQTEWYELQQNGRLRDGAMTSVPDCFMENRGLLEEVTMLRQEVEKARAVAATAKDSWDKFRKERDFHRMHHRRVVQEKNKLIVDLKRLKKHYEQYEPTLTELRHKYEVAMKEKMLMRLERDRFVSKAETLQKQLNQEAADQDDEKASRGPEGEATKREKKAAWPPEDRSNPYANANFDPISVSEMKKVQTFKGHLGPISRIAFHPKIPVVATASDDHTWKMWSMPDGQLVLSGEGHTDWVSGIAFHPRGSVVATTSGDAKVKIWDVSKEKCKHTMTDHSSAVWACAFHDLGDFLVTSSMDQTTKAFDMNTMKCRQTFRGHVDSVNYVTFQPFSNIVLTASGDKTISMWDLRTGLCIQTFYGHANACNQAAFNMQGDTIASCDSDGIVKLWDVRMVSEYLQIDTGQHPANAAAFDRSGQVLAIASGDASVKTFNIEERAFVANLEGHEDSVQDVAFEPTSSKYLVSTSSDASLILWQ</sequence>
<dbReference type="PANTHER" id="PTHR14604">
    <property type="entry name" value="WD40 REPEAT PF20"/>
    <property type="match status" value="1"/>
</dbReference>
<dbReference type="SMART" id="SM00320">
    <property type="entry name" value="WD40"/>
    <property type="match status" value="7"/>
</dbReference>
<evidence type="ECO:0000256" key="2">
    <source>
        <dbReference type="ARBA" id="ARBA00022737"/>
    </source>
</evidence>
<organism evidence="5 6">
    <name type="scientific">Prorocentrum cordatum</name>
    <dbReference type="NCBI Taxonomy" id="2364126"/>
    <lineage>
        <taxon>Eukaryota</taxon>
        <taxon>Sar</taxon>
        <taxon>Alveolata</taxon>
        <taxon>Dinophyceae</taxon>
        <taxon>Prorocentrales</taxon>
        <taxon>Prorocentraceae</taxon>
        <taxon>Prorocentrum</taxon>
    </lineage>
</organism>
<dbReference type="EMBL" id="CAUYUJ010014344">
    <property type="protein sequence ID" value="CAK0840026.1"/>
    <property type="molecule type" value="Genomic_DNA"/>
</dbReference>
<evidence type="ECO:0000256" key="1">
    <source>
        <dbReference type="ARBA" id="ARBA00022574"/>
    </source>
</evidence>
<keyword evidence="1 3" id="KW-0853">WD repeat</keyword>
<reference evidence="5" key="1">
    <citation type="submission" date="2023-10" db="EMBL/GenBank/DDBJ databases">
        <authorList>
            <person name="Chen Y."/>
            <person name="Shah S."/>
            <person name="Dougan E. K."/>
            <person name="Thang M."/>
            <person name="Chan C."/>
        </authorList>
    </citation>
    <scope>NUCLEOTIDE SEQUENCE [LARGE SCALE GENOMIC DNA]</scope>
</reference>
<feature type="repeat" description="WD" evidence="3">
    <location>
        <begin position="301"/>
        <end position="342"/>
    </location>
</feature>
<feature type="compositionally biased region" description="Basic and acidic residues" evidence="4">
    <location>
        <begin position="254"/>
        <end position="266"/>
    </location>
</feature>
<feature type="compositionally biased region" description="Basic and acidic residues" evidence="4">
    <location>
        <begin position="14"/>
        <end position="25"/>
    </location>
</feature>
<dbReference type="CDD" id="cd00200">
    <property type="entry name" value="WD40"/>
    <property type="match status" value="1"/>
</dbReference>
<evidence type="ECO:0008006" key="7">
    <source>
        <dbReference type="Google" id="ProtNLM"/>
    </source>
</evidence>
<dbReference type="InterPro" id="IPR015943">
    <property type="entry name" value="WD40/YVTN_repeat-like_dom_sf"/>
</dbReference>
<name>A0ABN9T5Y3_9DINO</name>
<keyword evidence="2" id="KW-0677">Repeat</keyword>
<evidence type="ECO:0000256" key="4">
    <source>
        <dbReference type="SAM" id="MobiDB-lite"/>
    </source>
</evidence>
<dbReference type="Gene3D" id="2.130.10.10">
    <property type="entry name" value="YVTN repeat-like/Quinoprotein amine dehydrogenase"/>
    <property type="match status" value="2"/>
</dbReference>
<dbReference type="Proteomes" id="UP001189429">
    <property type="component" value="Unassembled WGS sequence"/>
</dbReference>
<dbReference type="PROSITE" id="PS00678">
    <property type="entry name" value="WD_REPEATS_1"/>
    <property type="match status" value="3"/>
</dbReference>
<feature type="compositionally biased region" description="Gly residues" evidence="4">
    <location>
        <begin position="1"/>
        <end position="13"/>
    </location>
</feature>
<dbReference type="InterPro" id="IPR020472">
    <property type="entry name" value="WD40_PAC1"/>
</dbReference>
<proteinExistence type="predicted"/>
<evidence type="ECO:0000313" key="6">
    <source>
        <dbReference type="Proteomes" id="UP001189429"/>
    </source>
</evidence>
<feature type="region of interest" description="Disordered" evidence="4">
    <location>
        <begin position="244"/>
        <end position="285"/>
    </location>
</feature>
<feature type="repeat" description="WD" evidence="3">
    <location>
        <begin position="427"/>
        <end position="468"/>
    </location>
</feature>
<comment type="caution">
    <text evidence="5">The sequence shown here is derived from an EMBL/GenBank/DDBJ whole genome shotgun (WGS) entry which is preliminary data.</text>
</comment>
<gene>
    <name evidence="5" type="ORF">PCOR1329_LOCUS35566</name>
</gene>
<feature type="repeat" description="WD" evidence="3">
    <location>
        <begin position="343"/>
        <end position="384"/>
    </location>
</feature>
<dbReference type="InterPro" id="IPR001680">
    <property type="entry name" value="WD40_rpt"/>
</dbReference>
<dbReference type="PROSITE" id="PS50082">
    <property type="entry name" value="WD_REPEATS_2"/>
    <property type="match status" value="6"/>
</dbReference>
<dbReference type="PROSITE" id="PS50294">
    <property type="entry name" value="WD_REPEATS_REGION"/>
    <property type="match status" value="5"/>
</dbReference>
<dbReference type="Pfam" id="PF00400">
    <property type="entry name" value="WD40"/>
    <property type="match status" value="6"/>
</dbReference>
<feature type="repeat" description="WD" evidence="3">
    <location>
        <begin position="553"/>
        <end position="586"/>
    </location>
</feature>
<dbReference type="PRINTS" id="PR00320">
    <property type="entry name" value="GPROTEINBRPT"/>
</dbReference>
<protein>
    <recommendedName>
        <fullName evidence="7">Sperm-associated antigen 16 protein</fullName>
    </recommendedName>
</protein>
<keyword evidence="6" id="KW-1185">Reference proteome</keyword>
<dbReference type="InterPro" id="IPR050995">
    <property type="entry name" value="WD-F-box_domain-protein"/>
</dbReference>
<feature type="repeat" description="WD" evidence="3">
    <location>
        <begin position="385"/>
        <end position="426"/>
    </location>
</feature>